<feature type="transmembrane region" description="Helical" evidence="1">
    <location>
        <begin position="162"/>
        <end position="182"/>
    </location>
</feature>
<dbReference type="EMBL" id="JABFCX010000003">
    <property type="protein sequence ID" value="NNU17625.1"/>
    <property type="molecule type" value="Genomic_DNA"/>
</dbReference>
<feature type="transmembrane region" description="Helical" evidence="1">
    <location>
        <begin position="20"/>
        <end position="44"/>
    </location>
</feature>
<feature type="transmembrane region" description="Helical" evidence="1">
    <location>
        <begin position="70"/>
        <end position="88"/>
    </location>
</feature>
<feature type="transmembrane region" description="Helical" evidence="1">
    <location>
        <begin position="95"/>
        <end position="115"/>
    </location>
</feature>
<dbReference type="Proteomes" id="UP000536835">
    <property type="component" value="Unassembled WGS sequence"/>
</dbReference>
<dbReference type="InterPro" id="IPR009339">
    <property type="entry name" value="DUF998"/>
</dbReference>
<keyword evidence="3" id="KW-1185">Reference proteome</keyword>
<reference evidence="2 3" key="1">
    <citation type="submission" date="2020-05" db="EMBL/GenBank/DDBJ databases">
        <title>Parvularcula mediterraneae sp. nov., isolated from polypropylene straw from shallow seawater of the seashore of Laganas in Zakynthos island, Greece.</title>
        <authorList>
            <person name="Szabo I."/>
            <person name="Al-Omari J."/>
            <person name="Rado J."/>
            <person name="Szerdahelyi G.S."/>
        </authorList>
    </citation>
    <scope>NUCLEOTIDE SEQUENCE [LARGE SCALE GENOMIC DNA]</scope>
    <source>
        <strain evidence="2 3">ZS-1/3</strain>
    </source>
</reference>
<feature type="transmembrane region" description="Helical" evidence="1">
    <location>
        <begin position="127"/>
        <end position="150"/>
    </location>
</feature>
<name>A0A7Y3RPV1_9PROT</name>
<dbReference type="AlphaFoldDB" id="A0A7Y3RPV1"/>
<dbReference type="Pfam" id="PF06197">
    <property type="entry name" value="DUF998"/>
    <property type="match status" value="1"/>
</dbReference>
<evidence type="ECO:0000256" key="1">
    <source>
        <dbReference type="SAM" id="Phobius"/>
    </source>
</evidence>
<keyword evidence="1" id="KW-0812">Transmembrane</keyword>
<gene>
    <name evidence="2" type="ORF">HK107_14935</name>
</gene>
<protein>
    <submittedName>
        <fullName evidence="2">DUF998 domain-containing protein</fullName>
    </submittedName>
</protein>
<dbReference type="RefSeq" id="WP_173201225.1">
    <property type="nucleotide sequence ID" value="NZ_JABFCX010000003.1"/>
</dbReference>
<sequence>MSDQSIDKGLRDSFGWTPYVVLGGAALFGCAATILCDMVMWFLVEDYNPVADTISELGAGPYAELQDTGITLFALGIVALGIGLVLRGQPGKLPTAVRAAFFALAADVAAIALYNEYGDGDVGGLVLHRWFVAAAYGLVGFLFLAGPTAAEQMEGKLKRISRILGVLWILTAPIFYLLPTAWDGGFERILAMFIVLPVAFAGRQLMRTPKGLE</sequence>
<keyword evidence="1" id="KW-0472">Membrane</keyword>
<accession>A0A7Y3RPV1</accession>
<organism evidence="2 3">
    <name type="scientific">Parvularcula mediterranea</name>
    <dbReference type="NCBI Taxonomy" id="2732508"/>
    <lineage>
        <taxon>Bacteria</taxon>
        <taxon>Pseudomonadati</taxon>
        <taxon>Pseudomonadota</taxon>
        <taxon>Alphaproteobacteria</taxon>
        <taxon>Parvularculales</taxon>
        <taxon>Parvularculaceae</taxon>
        <taxon>Parvularcula</taxon>
    </lineage>
</organism>
<keyword evidence="1" id="KW-1133">Transmembrane helix</keyword>
<evidence type="ECO:0000313" key="3">
    <source>
        <dbReference type="Proteomes" id="UP000536835"/>
    </source>
</evidence>
<comment type="caution">
    <text evidence="2">The sequence shown here is derived from an EMBL/GenBank/DDBJ whole genome shotgun (WGS) entry which is preliminary data.</text>
</comment>
<proteinExistence type="predicted"/>
<evidence type="ECO:0000313" key="2">
    <source>
        <dbReference type="EMBL" id="NNU17625.1"/>
    </source>
</evidence>